<accession>A0A1Q6R5R8</accession>
<dbReference type="Gene3D" id="3.40.50.1820">
    <property type="entry name" value="alpha/beta hydrolase"/>
    <property type="match status" value="1"/>
</dbReference>
<dbReference type="EMBL" id="MNTG01000028">
    <property type="protein sequence ID" value="OLA37689.1"/>
    <property type="molecule type" value="Genomic_DNA"/>
</dbReference>
<dbReference type="Proteomes" id="UP000186777">
    <property type="component" value="Unassembled WGS sequence"/>
</dbReference>
<gene>
    <name evidence="1" type="ORF">BHW43_05630</name>
</gene>
<dbReference type="RefSeq" id="WP_303679825.1">
    <property type="nucleotide sequence ID" value="NZ_DBFOXO010000020.1"/>
</dbReference>
<dbReference type="SUPFAM" id="SSF53474">
    <property type="entry name" value="alpha/beta-Hydrolases"/>
    <property type="match status" value="1"/>
</dbReference>
<comment type="caution">
    <text evidence="1">The sequence shown here is derived from an EMBL/GenBank/DDBJ whole genome shotgun (WGS) entry which is preliminary data.</text>
</comment>
<evidence type="ECO:0008006" key="3">
    <source>
        <dbReference type="Google" id="ProtNLM"/>
    </source>
</evidence>
<dbReference type="InterPro" id="IPR029058">
    <property type="entry name" value="AB_hydrolase_fold"/>
</dbReference>
<name>A0A1Q6R5R8_9FIRM</name>
<evidence type="ECO:0000313" key="2">
    <source>
        <dbReference type="Proteomes" id="UP000186777"/>
    </source>
</evidence>
<protein>
    <recommendedName>
        <fullName evidence="3">Esterase</fullName>
    </recommendedName>
</protein>
<reference evidence="1 2" key="1">
    <citation type="journal article" date="2016" name="Nat. Biotechnol.">
        <title>Measurement of bacterial replication rates in microbial communities.</title>
        <authorList>
            <person name="Brown C.T."/>
            <person name="Olm M.R."/>
            <person name="Thomas B.C."/>
            <person name="Banfield J.F."/>
        </authorList>
    </citation>
    <scope>NUCLEOTIDE SEQUENCE [LARGE SCALE GENOMIC DNA]</scope>
    <source>
        <strain evidence="1">46_33</strain>
    </source>
</reference>
<proteinExistence type="predicted"/>
<sequence length="329" mass="38089">MQVNYQGNRDAKVVLLQIIGEHELPLLEEELSHIKAITQSTDFLFITVQVDSWNDDLSPWVAEPIFGDAAFAGNAEKLLTRIKNEVIVPLLSEHQDIKIFAGGYSLAGLFVLWAAYQTNLFEGIAAVSPSVWFPKFVDFVHNNKILTNRVYLSLGDKEAKTRNQILAQVANDIYDVYRSLRDHGLSCIFAWNKGNHFKEPALRMAKGFAWLMSYEKIHSYEFFLKIFEHDEVFLVDETLFYFDDEPKNQQEHYLGCLREYDKPYWVGYCDIPDGQEFLTAKEMLEAKIFEGKSIKDRWEHVVIVNIGGFCWEDWLDMYMNKLGGISDLK</sequence>
<evidence type="ECO:0000313" key="1">
    <source>
        <dbReference type="EMBL" id="OLA37689.1"/>
    </source>
</evidence>
<dbReference type="AlphaFoldDB" id="A0A1Q6R5R8"/>
<organism evidence="1 2">
    <name type="scientific">Phascolarctobacterium succinatutens</name>
    <dbReference type="NCBI Taxonomy" id="626940"/>
    <lineage>
        <taxon>Bacteria</taxon>
        <taxon>Bacillati</taxon>
        <taxon>Bacillota</taxon>
        <taxon>Negativicutes</taxon>
        <taxon>Acidaminococcales</taxon>
        <taxon>Acidaminococcaceae</taxon>
        <taxon>Phascolarctobacterium</taxon>
    </lineage>
</organism>
<dbReference type="STRING" id="626940.BHW43_05630"/>